<evidence type="ECO:0000256" key="2">
    <source>
        <dbReference type="ARBA" id="ARBA00022475"/>
    </source>
</evidence>
<dbReference type="PANTHER" id="PTHR30086:SF6">
    <property type="entry name" value="AMINO ACID EFFLUX PROTEIN YCGF-RELATED"/>
    <property type="match status" value="1"/>
</dbReference>
<evidence type="ECO:0000313" key="7">
    <source>
        <dbReference type="EMBL" id="KGP91600.1"/>
    </source>
</evidence>
<dbReference type="AlphaFoldDB" id="A0A0A2VD65"/>
<sequence>MNIFFSYILLGLSLSAPMGPINAAQLDKGIRFGFWHAWLVGVGGMVADGVFMLLIYFGVAQFIDTPLLRAFLWSFGFFVLCYTGIESIIKSKSPSVERQETRGETLGKSFRTGFLMAISNPLSILFWLGIYGSILAQTTDQYGPYQLLIYSLGIFLGITIWDLTMAGLATGTRRLVSSGVQRVISIISGVVLIGFGLYFGIQAFRLLFGV</sequence>
<keyword evidence="5 6" id="KW-0472">Membrane</keyword>
<evidence type="ECO:0000256" key="4">
    <source>
        <dbReference type="ARBA" id="ARBA00022989"/>
    </source>
</evidence>
<feature type="transmembrane region" description="Helical" evidence="6">
    <location>
        <begin position="70"/>
        <end position="89"/>
    </location>
</feature>
<dbReference type="OrthoDB" id="7874789at2"/>
<feature type="transmembrane region" description="Helical" evidence="6">
    <location>
        <begin position="147"/>
        <end position="171"/>
    </location>
</feature>
<keyword evidence="8" id="KW-1185">Reference proteome</keyword>
<evidence type="ECO:0000256" key="5">
    <source>
        <dbReference type="ARBA" id="ARBA00023136"/>
    </source>
</evidence>
<dbReference type="InterPro" id="IPR001123">
    <property type="entry name" value="LeuE-type"/>
</dbReference>
<comment type="subcellular location">
    <subcellularLocation>
        <location evidence="1">Cell membrane</location>
        <topology evidence="1">Multi-pass membrane protein</topology>
    </subcellularLocation>
</comment>
<dbReference type="RefSeq" id="WP_036782399.1">
    <property type="nucleotide sequence ID" value="NZ_AVBG01000005.1"/>
</dbReference>
<dbReference type="GO" id="GO:0015171">
    <property type="term" value="F:amino acid transmembrane transporter activity"/>
    <property type="evidence" value="ECO:0007669"/>
    <property type="project" value="TreeGrafter"/>
</dbReference>
<reference evidence="7 8" key="1">
    <citation type="submission" date="2013-08" db="EMBL/GenBank/DDBJ databases">
        <title>Genome of Pontibacillus chungwhensis.</title>
        <authorList>
            <person name="Wang Q."/>
            <person name="Wang G."/>
        </authorList>
    </citation>
    <scope>NUCLEOTIDE SEQUENCE [LARGE SCALE GENOMIC DNA]</scope>
    <source>
        <strain evidence="7 8">BH030062</strain>
    </source>
</reference>
<feature type="transmembrane region" description="Helical" evidence="6">
    <location>
        <begin position="183"/>
        <end position="208"/>
    </location>
</feature>
<keyword evidence="2" id="KW-1003">Cell membrane</keyword>
<evidence type="ECO:0000256" key="3">
    <source>
        <dbReference type="ARBA" id="ARBA00022692"/>
    </source>
</evidence>
<evidence type="ECO:0000313" key="8">
    <source>
        <dbReference type="Proteomes" id="UP000030153"/>
    </source>
</evidence>
<dbReference type="EMBL" id="AVBG01000005">
    <property type="protein sequence ID" value="KGP91600.1"/>
    <property type="molecule type" value="Genomic_DNA"/>
</dbReference>
<name>A0A0A2VD65_9BACI</name>
<dbReference type="Pfam" id="PF01810">
    <property type="entry name" value="LysE"/>
    <property type="match status" value="1"/>
</dbReference>
<protein>
    <submittedName>
        <fullName evidence="7">Amino acid transporter</fullName>
    </submittedName>
</protein>
<feature type="transmembrane region" description="Helical" evidence="6">
    <location>
        <begin position="33"/>
        <end position="58"/>
    </location>
</feature>
<keyword evidence="3 6" id="KW-0812">Transmembrane</keyword>
<organism evidence="7 8">
    <name type="scientific">Pontibacillus chungwhensis BH030062</name>
    <dbReference type="NCBI Taxonomy" id="1385513"/>
    <lineage>
        <taxon>Bacteria</taxon>
        <taxon>Bacillati</taxon>
        <taxon>Bacillota</taxon>
        <taxon>Bacilli</taxon>
        <taxon>Bacillales</taxon>
        <taxon>Bacillaceae</taxon>
        <taxon>Pontibacillus</taxon>
    </lineage>
</organism>
<evidence type="ECO:0000256" key="1">
    <source>
        <dbReference type="ARBA" id="ARBA00004651"/>
    </source>
</evidence>
<dbReference type="Proteomes" id="UP000030153">
    <property type="component" value="Unassembled WGS sequence"/>
</dbReference>
<gene>
    <name evidence="7" type="ORF">N780_18350</name>
</gene>
<accession>A0A0A2VD65</accession>
<evidence type="ECO:0000256" key="6">
    <source>
        <dbReference type="SAM" id="Phobius"/>
    </source>
</evidence>
<feature type="transmembrane region" description="Helical" evidence="6">
    <location>
        <begin position="109"/>
        <end position="135"/>
    </location>
</feature>
<keyword evidence="4 6" id="KW-1133">Transmembrane helix</keyword>
<proteinExistence type="predicted"/>
<dbReference type="STRING" id="1385513.N780_18350"/>
<dbReference type="GO" id="GO:0005886">
    <property type="term" value="C:plasma membrane"/>
    <property type="evidence" value="ECO:0007669"/>
    <property type="project" value="UniProtKB-SubCell"/>
</dbReference>
<dbReference type="PANTHER" id="PTHR30086">
    <property type="entry name" value="ARGININE EXPORTER PROTEIN ARGO"/>
    <property type="match status" value="1"/>
</dbReference>
<comment type="caution">
    <text evidence="7">The sequence shown here is derived from an EMBL/GenBank/DDBJ whole genome shotgun (WGS) entry which is preliminary data.</text>
</comment>
<dbReference type="eggNOG" id="COG1280">
    <property type="taxonomic scope" value="Bacteria"/>
</dbReference>